<keyword evidence="2" id="KW-1185">Reference proteome</keyword>
<organism evidence="1 2">
    <name type="scientific">Arthrobacter rhombi</name>
    <dbReference type="NCBI Taxonomy" id="71253"/>
    <lineage>
        <taxon>Bacteria</taxon>
        <taxon>Bacillati</taxon>
        <taxon>Actinomycetota</taxon>
        <taxon>Actinomycetes</taxon>
        <taxon>Micrococcales</taxon>
        <taxon>Micrococcaceae</taxon>
        <taxon>Arthrobacter</taxon>
    </lineage>
</organism>
<reference evidence="1 2" key="1">
    <citation type="submission" date="2017-02" db="EMBL/GenBank/DDBJ databases">
        <authorList>
            <person name="Peterson S.W."/>
        </authorList>
    </citation>
    <scope>NUCLEOTIDE SEQUENCE [LARGE SCALE GENOMIC DNA]</scope>
    <source>
        <strain evidence="1 2">B Ar 00.02</strain>
    </source>
</reference>
<evidence type="ECO:0000313" key="2">
    <source>
        <dbReference type="Proteomes" id="UP000195913"/>
    </source>
</evidence>
<dbReference type="Proteomes" id="UP000195913">
    <property type="component" value="Unassembled WGS sequence"/>
</dbReference>
<name>A0A1R4GGA0_9MICC</name>
<dbReference type="EMBL" id="FUHW01000037">
    <property type="protein sequence ID" value="SJM67241.1"/>
    <property type="molecule type" value="Genomic_DNA"/>
</dbReference>
<evidence type="ECO:0000313" key="1">
    <source>
        <dbReference type="EMBL" id="SJM67241.1"/>
    </source>
</evidence>
<sequence length="253" mass="27434">MEAVNRPDDPLVISVQGSMKLDQPTLAAIRSGELESEGAFACFYATSKALSPRAMAQDLFEAHEGFWGFDGNLQTDRLKGELGRFQTGIPTRGRTALPVPLLVHSASQAVGQLGEYEFSGLRVQAPLSAHVIGWEAIQVLLDQFAATAEVSKLRTATARLFSASPSKKWQTKGAEWFNKTHLEPFVASGISSETPDIEFDGRWSLSTPETSERATFTTPEWSPSAAANMVMFMLEAARAAGIKETVIVDVQLG</sequence>
<proteinExistence type="predicted"/>
<gene>
    <name evidence="1" type="ORF">FM101_10320</name>
</gene>
<protein>
    <submittedName>
        <fullName evidence="1">Uncharacterized protein</fullName>
    </submittedName>
</protein>
<accession>A0A1R4GGA0</accession>
<dbReference type="AlphaFoldDB" id="A0A1R4GGA0"/>